<dbReference type="Pfam" id="PF13456">
    <property type="entry name" value="RVT_3"/>
    <property type="match status" value="1"/>
</dbReference>
<dbReference type="PANTHER" id="PTHR46387:SF2">
    <property type="entry name" value="RIBONUCLEASE HI"/>
    <property type="match status" value="1"/>
</dbReference>
<evidence type="ECO:0000313" key="4">
    <source>
        <dbReference type="Proteomes" id="UP000429607"/>
    </source>
</evidence>
<dbReference type="InterPro" id="IPR012337">
    <property type="entry name" value="RNaseH-like_sf"/>
</dbReference>
<comment type="caution">
    <text evidence="3">The sequence shown here is derived from an EMBL/GenBank/DDBJ whole genome shotgun (WGS) entry which is preliminary data.</text>
</comment>
<dbReference type="PANTHER" id="PTHR46387">
    <property type="entry name" value="POLYNUCLEOTIDYL TRANSFERASE, RIBONUCLEASE H-LIKE SUPERFAMILY PROTEIN"/>
    <property type="match status" value="1"/>
</dbReference>
<gene>
    <name evidence="3" type="ORF">PR001_g25437</name>
</gene>
<sequence length="329" mass="37032">MEISEQRIHATFGLKLVYVPVGIWVFLDELHRQDTEETHDKVRGQVHQLLQWCWALGVVTTLQAIWRRRCLYRENLEDTSAHAAAAILHGRIRSAYLTIRSYATAPSTPQHRVAAAKLCYLALTSRTEHDSYIPRPISSAERRLLFFDGGSRGNPGPGGAGAVIITMGGGAPSPAILWMASVSYATRTTNNVAEYQGLLVGLRYAARHQLYGLNVVGDSQLILTQLRKRRIPRSRHLQGRYEQCRMLADRLMVTSWTHHLRHFNKMADRLANIAMDLKKSIEITAADIPRLPPRWAPVTQALQGDVGHWLDNNPDMEGTRRPPTHFGAN</sequence>
<evidence type="ECO:0000256" key="1">
    <source>
        <dbReference type="SAM" id="MobiDB-lite"/>
    </source>
</evidence>
<dbReference type="InterPro" id="IPR036397">
    <property type="entry name" value="RNaseH_sf"/>
</dbReference>
<dbReference type="GO" id="GO:0004523">
    <property type="term" value="F:RNA-DNA hybrid ribonuclease activity"/>
    <property type="evidence" value="ECO:0007669"/>
    <property type="project" value="InterPro"/>
</dbReference>
<feature type="domain" description="RNase H type-1" evidence="2">
    <location>
        <begin position="139"/>
        <end position="276"/>
    </location>
</feature>
<dbReference type="EMBL" id="QXFV01003481">
    <property type="protein sequence ID" value="KAE8976366.1"/>
    <property type="molecule type" value="Genomic_DNA"/>
</dbReference>
<evidence type="ECO:0000259" key="2">
    <source>
        <dbReference type="PROSITE" id="PS50879"/>
    </source>
</evidence>
<name>A0A6A3I0F4_9STRA</name>
<dbReference type="InterPro" id="IPR002156">
    <property type="entry name" value="RNaseH_domain"/>
</dbReference>
<dbReference type="SUPFAM" id="SSF53098">
    <property type="entry name" value="Ribonuclease H-like"/>
    <property type="match status" value="1"/>
</dbReference>
<dbReference type="Gene3D" id="3.30.420.10">
    <property type="entry name" value="Ribonuclease H-like superfamily/Ribonuclease H"/>
    <property type="match status" value="1"/>
</dbReference>
<dbReference type="Proteomes" id="UP000429607">
    <property type="component" value="Unassembled WGS sequence"/>
</dbReference>
<dbReference type="PROSITE" id="PS50879">
    <property type="entry name" value="RNASE_H_1"/>
    <property type="match status" value="1"/>
</dbReference>
<dbReference type="AlphaFoldDB" id="A0A6A3I0F4"/>
<feature type="region of interest" description="Disordered" evidence="1">
    <location>
        <begin position="310"/>
        <end position="329"/>
    </location>
</feature>
<organism evidence="3 4">
    <name type="scientific">Phytophthora rubi</name>
    <dbReference type="NCBI Taxonomy" id="129364"/>
    <lineage>
        <taxon>Eukaryota</taxon>
        <taxon>Sar</taxon>
        <taxon>Stramenopiles</taxon>
        <taxon>Oomycota</taxon>
        <taxon>Peronosporomycetes</taxon>
        <taxon>Peronosporales</taxon>
        <taxon>Peronosporaceae</taxon>
        <taxon>Phytophthora</taxon>
    </lineage>
</organism>
<reference evidence="3 4" key="1">
    <citation type="submission" date="2018-09" db="EMBL/GenBank/DDBJ databases">
        <title>Genomic investigation of the strawberry pathogen Phytophthora fragariae indicates pathogenicity is determined by transcriptional variation in three key races.</title>
        <authorList>
            <person name="Adams T.M."/>
            <person name="Armitage A.D."/>
            <person name="Sobczyk M.K."/>
            <person name="Bates H.J."/>
            <person name="Dunwell J.M."/>
            <person name="Nellist C.F."/>
            <person name="Harrison R.J."/>
        </authorList>
    </citation>
    <scope>NUCLEOTIDE SEQUENCE [LARGE SCALE GENOMIC DNA]</scope>
    <source>
        <strain evidence="3 4">SCRP249</strain>
    </source>
</reference>
<proteinExistence type="predicted"/>
<dbReference type="GO" id="GO:0003676">
    <property type="term" value="F:nucleic acid binding"/>
    <property type="evidence" value="ECO:0007669"/>
    <property type="project" value="InterPro"/>
</dbReference>
<protein>
    <recommendedName>
        <fullName evidence="2">RNase H type-1 domain-containing protein</fullName>
    </recommendedName>
</protein>
<evidence type="ECO:0000313" key="3">
    <source>
        <dbReference type="EMBL" id="KAE8976366.1"/>
    </source>
</evidence>
<accession>A0A6A3I0F4</accession>